<comment type="caution">
    <text evidence="2">The sequence shown here is derived from an EMBL/GenBank/DDBJ whole genome shotgun (WGS) entry which is preliminary data.</text>
</comment>
<proteinExistence type="inferred from homology"/>
<dbReference type="RefSeq" id="WP_167239031.1">
    <property type="nucleotide sequence ID" value="NZ_WHJF01000070.1"/>
</dbReference>
<dbReference type="Gene3D" id="3.40.50.2020">
    <property type="match status" value="1"/>
</dbReference>
<protein>
    <submittedName>
        <fullName evidence="2">ComF family protein</fullName>
    </submittedName>
</protein>
<accession>A0ABX0MZI0</accession>
<dbReference type="PANTHER" id="PTHR47505">
    <property type="entry name" value="DNA UTILIZATION PROTEIN YHGH"/>
    <property type="match status" value="1"/>
</dbReference>
<organism evidence="2 3">
    <name type="scientific">Massilia genomosp. 1</name>
    <dbReference type="NCBI Taxonomy" id="2609280"/>
    <lineage>
        <taxon>Bacteria</taxon>
        <taxon>Pseudomonadati</taxon>
        <taxon>Pseudomonadota</taxon>
        <taxon>Betaproteobacteria</taxon>
        <taxon>Burkholderiales</taxon>
        <taxon>Oxalobacteraceae</taxon>
        <taxon>Telluria group</taxon>
        <taxon>Massilia</taxon>
    </lineage>
</organism>
<evidence type="ECO:0000256" key="1">
    <source>
        <dbReference type="ARBA" id="ARBA00008007"/>
    </source>
</evidence>
<evidence type="ECO:0000313" key="3">
    <source>
        <dbReference type="Proteomes" id="UP000610594"/>
    </source>
</evidence>
<dbReference type="EMBL" id="WHJF01000070">
    <property type="protein sequence ID" value="NHZ65047.1"/>
    <property type="molecule type" value="Genomic_DNA"/>
</dbReference>
<name>A0ABX0MZI0_9BURK</name>
<dbReference type="InterPro" id="IPR000836">
    <property type="entry name" value="PRTase_dom"/>
</dbReference>
<keyword evidence="3" id="KW-1185">Reference proteome</keyword>
<dbReference type="InterPro" id="IPR051910">
    <property type="entry name" value="ComF/GntX_DNA_util-trans"/>
</dbReference>
<dbReference type="PANTHER" id="PTHR47505:SF1">
    <property type="entry name" value="DNA UTILIZATION PROTEIN YHGH"/>
    <property type="match status" value="1"/>
</dbReference>
<reference evidence="2 3" key="1">
    <citation type="submission" date="2019-10" db="EMBL/GenBank/DDBJ databases">
        <title>Taxonomy of Antarctic Massilia spp.: description of Massilia rubra sp. nov., Massilia aquatica sp. nov., Massilia mucilaginosa sp. nov., Massilia frigida sp. nov. isolated from streams, lakes and regoliths.</title>
        <authorList>
            <person name="Holochova P."/>
            <person name="Sedlacek I."/>
            <person name="Kralova S."/>
            <person name="Maslanova I."/>
            <person name="Busse H.-J."/>
            <person name="Stankova E."/>
            <person name="Vrbovska V."/>
            <person name="Kovarovic V."/>
            <person name="Bartak M."/>
            <person name="Svec P."/>
            <person name="Pantucek R."/>
        </authorList>
    </citation>
    <scope>NUCLEOTIDE SEQUENCE [LARGE SCALE GENOMIC DNA]</scope>
    <source>
        <strain evidence="2 3">CCM 8694</strain>
    </source>
</reference>
<comment type="similarity">
    <text evidence="1">Belongs to the ComF/GntX family.</text>
</comment>
<gene>
    <name evidence="2" type="ORF">F1735_22570</name>
</gene>
<dbReference type="Proteomes" id="UP000610594">
    <property type="component" value="Unassembled WGS sequence"/>
</dbReference>
<dbReference type="InterPro" id="IPR029057">
    <property type="entry name" value="PRTase-like"/>
</dbReference>
<dbReference type="SUPFAM" id="SSF53271">
    <property type="entry name" value="PRTase-like"/>
    <property type="match status" value="1"/>
</dbReference>
<sequence>MTISAFQIHVVSAVLYFTQLGDELWGKDRDNAKGMRKRASVLRRCGLPATSLGPRWWQQGEIEMQVDVLEIHGPWDCGFVLDRHSTHSTLTGHDAHGHPTFETDYTEAGRALYELKSHDDYGQVPALAKALYTHIIPRLPKIHVVVPMAPSKKRSRQPVSHVAAYLARMLKVPAQKKFLVKAAGSRSLKDLASREEKDAALAGRLSLAHDLDGGGPFNVLLVDDLYETGASLDAACQVLRECEKIQHIYVAALTWRRPR</sequence>
<dbReference type="CDD" id="cd06223">
    <property type="entry name" value="PRTases_typeI"/>
    <property type="match status" value="1"/>
</dbReference>
<evidence type="ECO:0000313" key="2">
    <source>
        <dbReference type="EMBL" id="NHZ65047.1"/>
    </source>
</evidence>